<feature type="region of interest" description="Disordered" evidence="1">
    <location>
        <begin position="166"/>
        <end position="233"/>
    </location>
</feature>
<accession>A0A6C0FAR6</accession>
<sequence>MIQELKKHNSLDLMTFIHIVIHYDDLVNYHIDDAKKEELKKIAHAKITAQLEPHHHNPLLISRERIQEIKVATNKVLDEALNKMLETKSNDYSEVNVLSGIYNGLERLQSELPKLTDEGRKALEDVHKRQMRIFLASKVGKYRPTRTVGSFIGRFGLKKISVKTKKHGNTQIKLPKSRGSTQNCSNNRGSTRRKKTNSLAPTTSCNPQRMGRKGRRIQVDARKSGRSLQKNAR</sequence>
<protein>
    <submittedName>
        <fullName evidence="2">Uncharacterized protein</fullName>
    </submittedName>
</protein>
<evidence type="ECO:0000313" key="2">
    <source>
        <dbReference type="EMBL" id="QHT38302.1"/>
    </source>
</evidence>
<feature type="compositionally biased region" description="Polar residues" evidence="1">
    <location>
        <begin position="178"/>
        <end position="189"/>
    </location>
</feature>
<dbReference type="AlphaFoldDB" id="A0A6C0FAR6"/>
<feature type="compositionally biased region" description="Polar residues" evidence="1">
    <location>
        <begin position="197"/>
        <end position="207"/>
    </location>
</feature>
<evidence type="ECO:0000256" key="1">
    <source>
        <dbReference type="SAM" id="MobiDB-lite"/>
    </source>
</evidence>
<organism evidence="2">
    <name type="scientific">viral metagenome</name>
    <dbReference type="NCBI Taxonomy" id="1070528"/>
    <lineage>
        <taxon>unclassified sequences</taxon>
        <taxon>metagenomes</taxon>
        <taxon>organismal metagenomes</taxon>
    </lineage>
</organism>
<proteinExistence type="predicted"/>
<dbReference type="EMBL" id="MN738829">
    <property type="protein sequence ID" value="QHT38302.1"/>
    <property type="molecule type" value="Genomic_DNA"/>
</dbReference>
<name>A0A6C0FAR6_9ZZZZ</name>
<reference evidence="2" key="1">
    <citation type="journal article" date="2020" name="Nature">
        <title>Giant virus diversity and host interactions through global metagenomics.</title>
        <authorList>
            <person name="Schulz F."/>
            <person name="Roux S."/>
            <person name="Paez-Espino D."/>
            <person name="Jungbluth S."/>
            <person name="Walsh D.A."/>
            <person name="Denef V.J."/>
            <person name="McMahon K.D."/>
            <person name="Konstantinidis K.T."/>
            <person name="Eloe-Fadrosh E.A."/>
            <person name="Kyrpides N.C."/>
            <person name="Woyke T."/>
        </authorList>
    </citation>
    <scope>NUCLEOTIDE SEQUENCE</scope>
    <source>
        <strain evidence="2">GVMAG-S-ERX556101-89</strain>
    </source>
</reference>